<dbReference type="InterPro" id="IPR052171">
    <property type="entry name" value="NHEJ_LigD"/>
</dbReference>
<dbReference type="NCBIfam" id="TIGR02778">
    <property type="entry name" value="ligD_pol"/>
    <property type="match status" value="1"/>
</dbReference>
<dbReference type="PANTHER" id="PTHR42705:SF2">
    <property type="entry name" value="BIFUNCTIONAL NON-HOMOLOGOUS END JOINING PROTEIN LIGD"/>
    <property type="match status" value="1"/>
</dbReference>
<dbReference type="Pfam" id="PF21686">
    <property type="entry name" value="LigD_Prim-Pol"/>
    <property type="match status" value="1"/>
</dbReference>
<dbReference type="PANTHER" id="PTHR42705">
    <property type="entry name" value="BIFUNCTIONAL NON-HOMOLOGOUS END JOINING PROTEIN LIGD"/>
    <property type="match status" value="1"/>
</dbReference>
<gene>
    <name evidence="2" type="primary">ligD</name>
    <name evidence="2" type="ORF">ACFQ16_18130</name>
</gene>
<keyword evidence="2" id="KW-0436">Ligase</keyword>
<dbReference type="Gene3D" id="3.90.920.10">
    <property type="entry name" value="DNA primase, PRIM domain"/>
    <property type="match status" value="1"/>
</dbReference>
<dbReference type="EMBL" id="JBHTIW010000014">
    <property type="protein sequence ID" value="MFD0921668.1"/>
    <property type="molecule type" value="Genomic_DNA"/>
</dbReference>
<evidence type="ECO:0000313" key="2">
    <source>
        <dbReference type="EMBL" id="MFD0921668.1"/>
    </source>
</evidence>
<dbReference type="GO" id="GO:0003910">
    <property type="term" value="F:DNA ligase (ATP) activity"/>
    <property type="evidence" value="ECO:0007669"/>
    <property type="project" value="UniProtKB-EC"/>
</dbReference>
<sequence length="302" mass="32903">MATGQLTVDVQGRRLTLSNLDKVLYPEVGFTKRDVIAYYHQVAPAMLPHLRGRAATLIRFPDGVDGGSFFEKNVSRHAPDWVPTAALVSGADGTGRALNHHVLIGDLPTLMWTANLAALELHVPQWTVRDDGGRNTPDLLVFDLDPGAPATIVECCRVAERLRKVLASDGLRPLPKTSGSKGLQLYCPVRTSATDRTSAYAKEIARHLEAAHPDAVVATMSKAARSGKVFIDWSQNNTAKTTVAPYSLRARSRPTVSTPVTWHEIRSCTDPEDLVFTSTDVLHRLDGGSDLFADLHQDPAEL</sequence>
<reference evidence="3" key="1">
    <citation type="journal article" date="2019" name="Int. J. Syst. Evol. Microbiol.">
        <title>The Global Catalogue of Microorganisms (GCM) 10K type strain sequencing project: providing services to taxonomists for standard genome sequencing and annotation.</title>
        <authorList>
            <consortium name="The Broad Institute Genomics Platform"/>
            <consortium name="The Broad Institute Genome Sequencing Center for Infectious Disease"/>
            <person name="Wu L."/>
            <person name="Ma J."/>
        </authorList>
    </citation>
    <scope>NUCLEOTIDE SEQUENCE [LARGE SCALE GENOMIC DNA]</scope>
    <source>
        <strain evidence="3">CCUG 56401</strain>
    </source>
</reference>
<proteinExistence type="predicted"/>
<keyword evidence="3" id="KW-1185">Reference proteome</keyword>
<dbReference type="InterPro" id="IPR014145">
    <property type="entry name" value="LigD_pol_dom"/>
</dbReference>
<feature type="domain" description="DNA ligase D polymerase" evidence="1">
    <location>
        <begin position="31"/>
        <end position="292"/>
    </location>
</feature>
<dbReference type="EC" id="6.5.1.1" evidence="2"/>
<dbReference type="RefSeq" id="WP_263246986.1">
    <property type="nucleotide sequence ID" value="NZ_BAABLT010000006.1"/>
</dbReference>
<evidence type="ECO:0000313" key="3">
    <source>
        <dbReference type="Proteomes" id="UP001597018"/>
    </source>
</evidence>
<name>A0ABW3FUW5_9PSEU</name>
<organism evidence="2 3">
    <name type="scientific">Saccharopolyspora rosea</name>
    <dbReference type="NCBI Taxonomy" id="524884"/>
    <lineage>
        <taxon>Bacteria</taxon>
        <taxon>Bacillati</taxon>
        <taxon>Actinomycetota</taxon>
        <taxon>Actinomycetes</taxon>
        <taxon>Pseudonocardiales</taxon>
        <taxon>Pseudonocardiaceae</taxon>
        <taxon>Saccharopolyspora</taxon>
    </lineage>
</organism>
<protein>
    <submittedName>
        <fullName evidence="2">Non-homologous end-joining DNA ligase</fullName>
        <ecNumber evidence="2">6.5.1.1</ecNumber>
    </submittedName>
</protein>
<evidence type="ECO:0000259" key="1">
    <source>
        <dbReference type="Pfam" id="PF21686"/>
    </source>
</evidence>
<dbReference type="CDD" id="cd04863">
    <property type="entry name" value="MtLigD_Pol_like"/>
    <property type="match status" value="1"/>
</dbReference>
<dbReference type="Proteomes" id="UP001597018">
    <property type="component" value="Unassembled WGS sequence"/>
</dbReference>
<dbReference type="InterPro" id="IPR033649">
    <property type="entry name" value="MtLigD_Pol-like"/>
</dbReference>
<accession>A0ABW3FUW5</accession>
<comment type="caution">
    <text evidence="2">The sequence shown here is derived from an EMBL/GenBank/DDBJ whole genome shotgun (WGS) entry which is preliminary data.</text>
</comment>